<feature type="domain" description="HD-GYP" evidence="3">
    <location>
        <begin position="124"/>
        <end position="320"/>
    </location>
</feature>
<feature type="region of interest" description="Disordered" evidence="1">
    <location>
        <begin position="370"/>
        <end position="449"/>
    </location>
</feature>
<keyword evidence="2" id="KW-0472">Membrane</keyword>
<keyword evidence="2" id="KW-0812">Transmembrane</keyword>
<evidence type="ECO:0000259" key="3">
    <source>
        <dbReference type="PROSITE" id="PS51832"/>
    </source>
</evidence>
<dbReference type="AlphaFoldDB" id="A0A2N3YKP3"/>
<dbReference type="Gene3D" id="2.60.40.2810">
    <property type="match status" value="3"/>
</dbReference>
<feature type="compositionally biased region" description="Low complexity" evidence="1">
    <location>
        <begin position="370"/>
        <end position="385"/>
    </location>
</feature>
<dbReference type="Pfam" id="PF17892">
    <property type="entry name" value="Cadherin_5"/>
    <property type="match status" value="1"/>
</dbReference>
<dbReference type="NCBIfam" id="NF012211">
    <property type="entry name" value="tand_rpt_95"/>
    <property type="match status" value="5"/>
</dbReference>
<dbReference type="CDD" id="cd00077">
    <property type="entry name" value="HDc"/>
    <property type="match status" value="1"/>
</dbReference>
<feature type="compositionally biased region" description="Pro residues" evidence="1">
    <location>
        <begin position="408"/>
        <end position="419"/>
    </location>
</feature>
<dbReference type="OrthoDB" id="9802066at2"/>
<evidence type="ECO:0000313" key="4">
    <source>
        <dbReference type="EMBL" id="PKW27437.1"/>
    </source>
</evidence>
<dbReference type="EMBL" id="PJNE01000001">
    <property type="protein sequence ID" value="PKW27437.1"/>
    <property type="molecule type" value="Genomic_DNA"/>
</dbReference>
<feature type="transmembrane region" description="Helical" evidence="2">
    <location>
        <begin position="21"/>
        <end position="43"/>
    </location>
</feature>
<dbReference type="InterPro" id="IPR041690">
    <property type="entry name" value="Cadherin_5"/>
</dbReference>
<evidence type="ECO:0000256" key="1">
    <source>
        <dbReference type="SAM" id="MobiDB-lite"/>
    </source>
</evidence>
<dbReference type="RefSeq" id="WP_158239843.1">
    <property type="nucleotide sequence ID" value="NZ_PJNE01000001.1"/>
</dbReference>
<dbReference type="PANTHER" id="PTHR45228:SF4">
    <property type="entry name" value="LIPOPROTEIN"/>
    <property type="match status" value="1"/>
</dbReference>
<dbReference type="Gene3D" id="1.10.3210.10">
    <property type="entry name" value="Hypothetical protein af1432"/>
    <property type="match status" value="1"/>
</dbReference>
<accession>A0A2N3YKP3</accession>
<dbReference type="InterPro" id="IPR037522">
    <property type="entry name" value="HD_GYP_dom"/>
</dbReference>
<feature type="compositionally biased region" description="Low complexity" evidence="1">
    <location>
        <begin position="393"/>
        <end position="407"/>
    </location>
</feature>
<dbReference type="PANTHER" id="PTHR45228">
    <property type="entry name" value="CYCLIC DI-GMP PHOSPHODIESTERASE TM_0186-RELATED"/>
    <property type="match status" value="1"/>
</dbReference>
<dbReference type="Gene3D" id="2.60.40.3440">
    <property type="match status" value="1"/>
</dbReference>
<proteinExistence type="predicted"/>
<protein>
    <submittedName>
        <fullName evidence="4">HD domain-containing protein</fullName>
    </submittedName>
</protein>
<dbReference type="Proteomes" id="UP000233781">
    <property type="component" value="Unassembled WGS sequence"/>
</dbReference>
<evidence type="ECO:0000256" key="2">
    <source>
        <dbReference type="SAM" id="Phobius"/>
    </source>
</evidence>
<keyword evidence="5" id="KW-1185">Reference proteome</keyword>
<dbReference type="Pfam" id="PF17963">
    <property type="entry name" value="Big_9"/>
    <property type="match status" value="4"/>
</dbReference>
<dbReference type="InterPro" id="IPR003607">
    <property type="entry name" value="HD/PDEase_dom"/>
</dbReference>
<dbReference type="Pfam" id="PF13487">
    <property type="entry name" value="HD_5"/>
    <property type="match status" value="1"/>
</dbReference>
<evidence type="ECO:0000313" key="5">
    <source>
        <dbReference type="Proteomes" id="UP000233781"/>
    </source>
</evidence>
<dbReference type="SUPFAM" id="SSF109604">
    <property type="entry name" value="HD-domain/PDEase-like"/>
    <property type="match status" value="1"/>
</dbReference>
<comment type="caution">
    <text evidence="4">The sequence shown here is derived from an EMBL/GenBank/DDBJ whole genome shotgun (WGS) entry which is preliminary data.</text>
</comment>
<organism evidence="4 5">
    <name type="scientific">Phycicoccus duodecadis</name>
    <dbReference type="NCBI Taxonomy" id="173053"/>
    <lineage>
        <taxon>Bacteria</taxon>
        <taxon>Bacillati</taxon>
        <taxon>Actinomycetota</taxon>
        <taxon>Actinomycetes</taxon>
        <taxon>Micrococcales</taxon>
        <taxon>Intrasporangiaceae</taxon>
        <taxon>Phycicoccus</taxon>
    </lineage>
</organism>
<feature type="transmembrane region" description="Helical" evidence="2">
    <location>
        <begin position="333"/>
        <end position="357"/>
    </location>
</feature>
<name>A0A2N3YKP3_9MICO</name>
<feature type="compositionally biased region" description="Pro residues" evidence="1">
    <location>
        <begin position="427"/>
        <end position="438"/>
    </location>
</feature>
<sequence>MTRAQKTDSRQWQPHPVRAAALRALAFALPLVVSIGVGILVGALMPVPSSTSTLVLWWAAVLSSSTVAVYAADRVTRRVLPLATLMRLSILFPDRAPSRLKVARKVSGSRAIAAELARAGMASDRQEAAETILALVGALGDYDARTRGHSERTQLFVTMLADELRLSNEDKGKLMWAALVHDIGKLKVPHSILNKPAAPTADEWEVLHSHPHHGAEICEPLREWLGPWWLAIEQHHEKYDGSGYPHALAGREISYGARIVAVADSYEVMTASRPYKRPMTALAARAELTACAGSHFDPDIVRAFLNISLGGLRRSIGPLAWLAQILMVRPGPILGQVLGVAAGAVGAAAAIVGLNLAPGIASAEPLTTAHPTPAVAAPSPTRGTPTPTPTPAPRATRPTAPQRTGPAEPGPSPVTPPASPSVAAPQPTIPPTVTPSPAPGLFVLADDTGSTLEDTPHTFDLLANDIVDGPVEVVAVSDPARGSAAVVGGRVVYTPDPDVNGTERFGYTVRDSLARLRTAQVTVEVIAVDDAPVATPDAVSLAEDSGTTTLSGLLANDTDAEDDTLTVTAVTGAAHGTVAEPTAGVFTYTPQPDFAGAETLSYDISDGNGGTAAGTVAVTVAPVNDAPVANADALTVLEDAAASTLDLVSNDVDVDGDPLTVTVVSGAVHGTLGEASPGVWAYTPDPDWNGTESLSYDISDGNGGTASGTVAVTVAPVNDAPVANADALTVLEDAAASTLDLVSNDVDVEGDLLTVTAVSGAVHGTLGETSPGVWAYTPDPDFAGAETLSYDISDGNGGTATGTMTVTVTPVNDAPVSGPDAFAVTVGQTLSTTASDGVLANDSDVDGDPLTVTGDDSLVVDINPDGSFTYTGLAPATEVVGYTVSDGQGGTSSGTLTITVTLLPSSVMDLYLQPVDTLSTGALSTAPPGNGIGDYDADGNPGLTIKPSDMKPTETDPLKYQEWGYAVPSGGLTMNGPLTMDLWTSLKNQAGKDLDYASWVYDCTAPSTCSLIASTVNVHVSKWSTTTTWEEHTVTVGSADTTVPAGHTIKVRLAFNHTDVWMPLDTAHPSSLTYSQ</sequence>
<dbReference type="SMART" id="SM00471">
    <property type="entry name" value="HDc"/>
    <property type="match status" value="1"/>
</dbReference>
<reference evidence="4 5" key="1">
    <citation type="submission" date="2017-12" db="EMBL/GenBank/DDBJ databases">
        <title>Sequencing the genomes of 1000 Actinobacteria strains.</title>
        <authorList>
            <person name="Klenk H.-P."/>
        </authorList>
    </citation>
    <scope>NUCLEOTIDE SEQUENCE [LARGE SCALE GENOMIC DNA]</scope>
    <source>
        <strain evidence="4 5">DSM 12806</strain>
    </source>
</reference>
<feature type="transmembrane region" description="Helical" evidence="2">
    <location>
        <begin position="55"/>
        <end position="72"/>
    </location>
</feature>
<gene>
    <name evidence="4" type="ORF">ATL31_2279</name>
</gene>
<dbReference type="PROSITE" id="PS51832">
    <property type="entry name" value="HD_GYP"/>
    <property type="match status" value="1"/>
</dbReference>
<dbReference type="InterPro" id="IPR052020">
    <property type="entry name" value="Cyclic_di-GMP/3'3'-cGAMP_PDE"/>
</dbReference>
<keyword evidence="2" id="KW-1133">Transmembrane helix</keyword>